<evidence type="ECO:0000256" key="1">
    <source>
        <dbReference type="ARBA" id="ARBA00001933"/>
    </source>
</evidence>
<comment type="catalytic activity">
    <reaction evidence="11">
        <text>L-leucine + 2-oxoglutarate = 4-methyl-2-oxopentanoate + L-glutamate</text>
        <dbReference type="Rhea" id="RHEA:18321"/>
        <dbReference type="ChEBI" id="CHEBI:16810"/>
        <dbReference type="ChEBI" id="CHEBI:17865"/>
        <dbReference type="ChEBI" id="CHEBI:29985"/>
        <dbReference type="ChEBI" id="CHEBI:57427"/>
        <dbReference type="EC" id="2.6.1.42"/>
    </reaction>
</comment>
<dbReference type="FunCoup" id="A0A067N0C3">
    <property type="interactions" value="369"/>
</dbReference>
<evidence type="ECO:0000256" key="10">
    <source>
        <dbReference type="RuleBase" id="RU004516"/>
    </source>
</evidence>
<evidence type="ECO:0000256" key="3">
    <source>
        <dbReference type="ARBA" id="ARBA00022576"/>
    </source>
</evidence>
<dbReference type="PANTHER" id="PTHR11825:SF44">
    <property type="entry name" value="BRANCHED-CHAIN-AMINO-ACID AMINOTRANSFERASE"/>
    <property type="match status" value="1"/>
</dbReference>
<dbReference type="NCBIfam" id="TIGR01123">
    <property type="entry name" value="ilvE_II"/>
    <property type="match status" value="1"/>
</dbReference>
<dbReference type="GO" id="GO:0005739">
    <property type="term" value="C:mitochondrion"/>
    <property type="evidence" value="ECO:0007669"/>
    <property type="project" value="TreeGrafter"/>
</dbReference>
<evidence type="ECO:0000313" key="12">
    <source>
        <dbReference type="EMBL" id="KDQ17617.1"/>
    </source>
</evidence>
<dbReference type="SUPFAM" id="SSF56752">
    <property type="entry name" value="D-aminoacid aminotransferase-like PLP-dependent enzymes"/>
    <property type="match status" value="1"/>
</dbReference>
<protein>
    <recommendedName>
        <fullName evidence="11">Branched-chain-amino-acid aminotransferase</fullName>
        <ecNumber evidence="11">2.6.1.42</ecNumber>
    </recommendedName>
</protein>
<name>A0A067N0C3_BOTB1</name>
<dbReference type="OrthoDB" id="1732691at2759"/>
<reference evidence="13" key="1">
    <citation type="journal article" date="2014" name="Proc. Natl. Acad. Sci. U.S.A.">
        <title>Extensive sampling of basidiomycete genomes demonstrates inadequacy of the white-rot/brown-rot paradigm for wood decay fungi.</title>
        <authorList>
            <person name="Riley R."/>
            <person name="Salamov A.A."/>
            <person name="Brown D.W."/>
            <person name="Nagy L.G."/>
            <person name="Floudas D."/>
            <person name="Held B.W."/>
            <person name="Levasseur A."/>
            <person name="Lombard V."/>
            <person name="Morin E."/>
            <person name="Otillar R."/>
            <person name="Lindquist E.A."/>
            <person name="Sun H."/>
            <person name="LaButti K.M."/>
            <person name="Schmutz J."/>
            <person name="Jabbour D."/>
            <person name="Luo H."/>
            <person name="Baker S.E."/>
            <person name="Pisabarro A.G."/>
            <person name="Walton J.D."/>
            <person name="Blanchette R.A."/>
            <person name="Henrissat B."/>
            <person name="Martin F."/>
            <person name="Cullen D."/>
            <person name="Hibbett D.S."/>
            <person name="Grigoriev I.V."/>
        </authorList>
    </citation>
    <scope>NUCLEOTIDE SEQUENCE [LARGE SCALE GENOMIC DNA]</scope>
    <source>
        <strain evidence="13">FD-172 SS1</strain>
    </source>
</reference>
<dbReference type="InterPro" id="IPR005786">
    <property type="entry name" value="B_amino_transII"/>
</dbReference>
<dbReference type="HOGENOM" id="CLU_031922_0_1_1"/>
<dbReference type="InterPro" id="IPR043132">
    <property type="entry name" value="BCAT-like_C"/>
</dbReference>
<dbReference type="GO" id="GO:0052655">
    <property type="term" value="F:L-valine-2-oxoglutarate transaminase activity"/>
    <property type="evidence" value="ECO:0007669"/>
    <property type="project" value="RHEA"/>
</dbReference>
<evidence type="ECO:0000256" key="6">
    <source>
        <dbReference type="ARBA" id="ARBA00022898"/>
    </source>
</evidence>
<dbReference type="GO" id="GO:0052654">
    <property type="term" value="F:L-leucine-2-oxoglutarate transaminase activity"/>
    <property type="evidence" value="ECO:0007669"/>
    <property type="project" value="RHEA"/>
</dbReference>
<evidence type="ECO:0000256" key="8">
    <source>
        <dbReference type="PIRSR" id="PIRSR006468-1"/>
    </source>
</evidence>
<dbReference type="STRING" id="930990.A0A067N0C3"/>
<dbReference type="EC" id="2.6.1.42" evidence="11"/>
<dbReference type="GO" id="GO:0052656">
    <property type="term" value="F:L-isoleucine-2-oxoglutarate transaminase activity"/>
    <property type="evidence" value="ECO:0007669"/>
    <property type="project" value="RHEA"/>
</dbReference>
<dbReference type="GO" id="GO:0009098">
    <property type="term" value="P:L-leucine biosynthetic process"/>
    <property type="evidence" value="ECO:0007669"/>
    <property type="project" value="TreeGrafter"/>
</dbReference>
<dbReference type="InterPro" id="IPR043131">
    <property type="entry name" value="BCAT-like_N"/>
</dbReference>
<dbReference type="InterPro" id="IPR033939">
    <property type="entry name" value="BCAT_family"/>
</dbReference>
<dbReference type="InParanoid" id="A0A067N0C3"/>
<dbReference type="FunFam" id="3.30.470.10:FF:000002">
    <property type="entry name" value="Branched-chain-amino-acid aminotransferase"/>
    <property type="match status" value="1"/>
</dbReference>
<keyword evidence="7 11" id="KW-0100">Branched-chain amino acid biosynthesis</keyword>
<dbReference type="Pfam" id="PF01063">
    <property type="entry name" value="Aminotran_4"/>
    <property type="match status" value="1"/>
</dbReference>
<dbReference type="NCBIfam" id="NF009897">
    <property type="entry name" value="PRK13357.1"/>
    <property type="match status" value="1"/>
</dbReference>
<comment type="catalytic activity">
    <reaction evidence="11">
        <text>L-valine + 2-oxoglutarate = 3-methyl-2-oxobutanoate + L-glutamate</text>
        <dbReference type="Rhea" id="RHEA:24813"/>
        <dbReference type="ChEBI" id="CHEBI:11851"/>
        <dbReference type="ChEBI" id="CHEBI:16810"/>
        <dbReference type="ChEBI" id="CHEBI:29985"/>
        <dbReference type="ChEBI" id="CHEBI:57762"/>
        <dbReference type="EC" id="2.6.1.42"/>
    </reaction>
</comment>
<evidence type="ECO:0000313" key="13">
    <source>
        <dbReference type="Proteomes" id="UP000027195"/>
    </source>
</evidence>
<dbReference type="GO" id="GO:0009099">
    <property type="term" value="P:L-valine biosynthetic process"/>
    <property type="evidence" value="ECO:0007669"/>
    <property type="project" value="TreeGrafter"/>
</dbReference>
<dbReference type="AlphaFoldDB" id="A0A067N0C3"/>
<keyword evidence="4 11" id="KW-0028">Amino-acid biosynthesis</keyword>
<dbReference type="InterPro" id="IPR018300">
    <property type="entry name" value="Aminotrans_IV_CS"/>
</dbReference>
<comment type="cofactor">
    <cofactor evidence="1 10">
        <name>pyridoxal 5'-phosphate</name>
        <dbReference type="ChEBI" id="CHEBI:597326"/>
    </cofactor>
</comment>
<keyword evidence="6 10" id="KW-0663">Pyridoxal phosphate</keyword>
<evidence type="ECO:0000256" key="2">
    <source>
        <dbReference type="ARBA" id="ARBA00009320"/>
    </source>
</evidence>
<evidence type="ECO:0000256" key="7">
    <source>
        <dbReference type="ARBA" id="ARBA00023304"/>
    </source>
</evidence>
<comment type="similarity">
    <text evidence="2 9">Belongs to the class-IV pyridoxal-phosphate-dependent aminotransferase family.</text>
</comment>
<sequence length="448" mass="48786">MIPATRSRVLNRLPSASLLAHVSSKLGRMPCQRFLSTAWLKDSARLTAPPTISRAMSTVKAGVMPDVVSKPLKADLDPSKLTITLTKTPKSPPPPEQLGFGAVMSDHMLVCEYNPESGWSAPSIQPYAPISLDPACAIFHYTPSVFEGMKAFVGPDGKPRLFRPDLNMARMERSTDRVSLPHFDKDALLVLIKKLVAVDAHWIPPMRGYSMYIRPTLIGTRASLSVASSTSALLYVILSPSGPYFPTGFKPISLISMWDTARTWPGGTGAYKLGINYTPCFKPQEEAYSKGYQQILWLLGDERRITEAGQMNFFAVVQRDDGDIDLITPPLDGTILPGVTRSSVLSLASSHSPTSPLPGLPPTQRIHAHERTITISELQAHHARGALLEAFGVGTAAIICPIDRIGYEGVDMVMPVNEGLGKVGKAMWDEIVAIQEGLKPSEWSVTCE</sequence>
<organism evidence="12 13">
    <name type="scientific">Botryobasidium botryosum (strain FD-172 SS1)</name>
    <dbReference type="NCBI Taxonomy" id="930990"/>
    <lineage>
        <taxon>Eukaryota</taxon>
        <taxon>Fungi</taxon>
        <taxon>Dikarya</taxon>
        <taxon>Basidiomycota</taxon>
        <taxon>Agaricomycotina</taxon>
        <taxon>Agaricomycetes</taxon>
        <taxon>Cantharellales</taxon>
        <taxon>Botryobasidiaceae</taxon>
        <taxon>Botryobasidium</taxon>
    </lineage>
</organism>
<evidence type="ECO:0000256" key="5">
    <source>
        <dbReference type="ARBA" id="ARBA00022679"/>
    </source>
</evidence>
<evidence type="ECO:0000256" key="4">
    <source>
        <dbReference type="ARBA" id="ARBA00022605"/>
    </source>
</evidence>
<keyword evidence="13" id="KW-1185">Reference proteome</keyword>
<dbReference type="EMBL" id="KL198023">
    <property type="protein sequence ID" value="KDQ17617.1"/>
    <property type="molecule type" value="Genomic_DNA"/>
</dbReference>
<gene>
    <name evidence="12" type="ORF">BOTBODRAFT_29793</name>
</gene>
<accession>A0A067N0C3</accession>
<comment type="catalytic activity">
    <reaction evidence="11">
        <text>L-isoleucine + 2-oxoglutarate = (S)-3-methyl-2-oxopentanoate + L-glutamate</text>
        <dbReference type="Rhea" id="RHEA:24801"/>
        <dbReference type="ChEBI" id="CHEBI:16810"/>
        <dbReference type="ChEBI" id="CHEBI:29985"/>
        <dbReference type="ChEBI" id="CHEBI:35146"/>
        <dbReference type="ChEBI" id="CHEBI:58045"/>
        <dbReference type="EC" id="2.6.1.42"/>
    </reaction>
</comment>
<dbReference type="Gene3D" id="3.20.10.10">
    <property type="entry name" value="D-amino Acid Aminotransferase, subunit A, domain 2"/>
    <property type="match status" value="1"/>
</dbReference>
<evidence type="ECO:0000256" key="11">
    <source>
        <dbReference type="RuleBase" id="RU004517"/>
    </source>
</evidence>
<evidence type="ECO:0000256" key="9">
    <source>
        <dbReference type="RuleBase" id="RU004106"/>
    </source>
</evidence>
<dbReference type="InterPro" id="IPR001544">
    <property type="entry name" value="Aminotrans_IV"/>
</dbReference>
<dbReference type="Gene3D" id="3.30.470.10">
    <property type="match status" value="1"/>
</dbReference>
<keyword evidence="3 11" id="KW-0032">Aminotransferase</keyword>
<dbReference type="Proteomes" id="UP000027195">
    <property type="component" value="Unassembled WGS sequence"/>
</dbReference>
<dbReference type="PIRSF" id="PIRSF006468">
    <property type="entry name" value="BCAT1"/>
    <property type="match status" value="1"/>
</dbReference>
<feature type="modified residue" description="N6-(pyridoxal phosphate)lysine" evidence="8">
    <location>
        <position position="272"/>
    </location>
</feature>
<keyword evidence="5 11" id="KW-0808">Transferase</keyword>
<proteinExistence type="inferred from homology"/>
<dbReference type="PROSITE" id="PS00770">
    <property type="entry name" value="AA_TRANSFER_CLASS_4"/>
    <property type="match status" value="1"/>
</dbReference>
<dbReference type="InterPro" id="IPR036038">
    <property type="entry name" value="Aminotransferase-like"/>
</dbReference>
<dbReference type="PANTHER" id="PTHR11825">
    <property type="entry name" value="SUBGROUP IIII AMINOTRANSFERASE"/>
    <property type="match status" value="1"/>
</dbReference>
<dbReference type="CDD" id="cd01557">
    <property type="entry name" value="BCAT_beta_family"/>
    <property type="match status" value="1"/>
</dbReference>